<sequence>MLVALGQLAAAVVVAVGVAVVSLLAIARVEWPAFPSSSAR</sequence>
<dbReference type="Proteomes" id="UP000013548">
    <property type="component" value="Chromosome"/>
</dbReference>
<keyword evidence="1" id="KW-1133">Transmembrane helix</keyword>
<evidence type="ECO:0000313" key="2">
    <source>
        <dbReference type="EMBL" id="AGL29275.1"/>
    </source>
</evidence>
<dbReference type="AlphaFoldDB" id="R4ME97"/>
<dbReference type="GO" id="GO:0016740">
    <property type="term" value="F:transferase activity"/>
    <property type="evidence" value="ECO:0007669"/>
    <property type="project" value="UniProtKB-KW"/>
</dbReference>
<organism evidence="2 3">
    <name type="scientific">Mycobacterium tuberculosis CAS/NITR204</name>
    <dbReference type="NCBI Taxonomy" id="1310114"/>
    <lineage>
        <taxon>Bacteria</taxon>
        <taxon>Bacillati</taxon>
        <taxon>Actinomycetota</taxon>
        <taxon>Actinomycetes</taxon>
        <taxon>Mycobacteriales</taxon>
        <taxon>Mycobacteriaceae</taxon>
        <taxon>Mycobacterium</taxon>
        <taxon>Mycobacterium tuberculosis complex</taxon>
    </lineage>
</organism>
<proteinExistence type="predicted"/>
<dbReference type="KEGG" id="mtuc:J113_26465"/>
<keyword evidence="1" id="KW-0812">Transmembrane</keyword>
<keyword evidence="1" id="KW-0472">Membrane</keyword>
<accession>R4ME97</accession>
<dbReference type="PATRIC" id="fig|1310114.3.peg.5551"/>
<keyword evidence="2" id="KW-0808">Transferase</keyword>
<gene>
    <name evidence="2" type="ORF">J113_26465</name>
</gene>
<reference evidence="2 3" key="1">
    <citation type="journal article" date="2013" name="Genome Announc.">
        <title>Whole-Genome Sequences of Four Clinical Isolates of Mycobacterium tuberculosis from Tamil Nadu, South India.</title>
        <authorList>
            <person name="Narayanan S."/>
            <person name="Deshpande U."/>
        </authorList>
    </citation>
    <scope>NUCLEOTIDE SEQUENCE [LARGE SCALE GENOMIC DNA]</scope>
    <source>
        <strain evidence="2 3">CAS/NITR204</strain>
    </source>
</reference>
<protein>
    <submittedName>
        <fullName evidence="2">Arabinofuranosyltransferase N terminal/Arabinofuranosyltransferase A C terminal</fullName>
    </submittedName>
</protein>
<evidence type="ECO:0000256" key="1">
    <source>
        <dbReference type="SAM" id="Phobius"/>
    </source>
</evidence>
<evidence type="ECO:0000313" key="3">
    <source>
        <dbReference type="Proteomes" id="UP000013548"/>
    </source>
</evidence>
<name>R4ME97_MYCTX</name>
<dbReference type="BioCyc" id="MTUB1310114:G13A2-3865-MONOMER"/>
<dbReference type="EMBL" id="CP005386">
    <property type="protein sequence ID" value="AGL29275.1"/>
    <property type="molecule type" value="Genomic_DNA"/>
</dbReference>
<dbReference type="HOGENOM" id="CLU_3292801_0_0_11"/>
<feature type="transmembrane region" description="Helical" evidence="1">
    <location>
        <begin position="6"/>
        <end position="27"/>
    </location>
</feature>